<feature type="domain" description="VWFA" evidence="1">
    <location>
        <begin position="605"/>
        <end position="802"/>
    </location>
</feature>
<name>A0A8W8HST0_MAGGI</name>
<dbReference type="SMART" id="SM00327">
    <property type="entry name" value="VWA"/>
    <property type="match status" value="1"/>
</dbReference>
<dbReference type="PROSITE" id="PS50234">
    <property type="entry name" value="VWFA"/>
    <property type="match status" value="1"/>
</dbReference>
<dbReference type="Pfam" id="PF13519">
    <property type="entry name" value="VWA_2"/>
    <property type="match status" value="1"/>
</dbReference>
<dbReference type="Proteomes" id="UP000005408">
    <property type="component" value="Unassembled WGS sequence"/>
</dbReference>
<dbReference type="Gene3D" id="3.40.50.410">
    <property type="entry name" value="von Willebrand factor, type A domain"/>
    <property type="match status" value="1"/>
</dbReference>
<sequence>MFVELFGQYYPYPIKIDNGEHFRQYWTCKWALQICSNHVLYNHEIAAKLRKHDSVTLAAVCEWINSSYDGILNSVTEENECLKFEIRIFSKQMHLKFCKSWAKNEAQYKLQCILLDKELLVPGNKFADRYSIRFMQYEMSKPHKGATSYEAEDGCESDDSAFSSSSHQIQSYKPLSQEVQDELMENLEQIIRTETECLQKENKLVATKFENLNESIKGIEAHQETMLSGRFRHLFQKIEMIKQLHEETFSKLVQLDSTVTESNALVYELHQKVDTLGRTVQQSYRNQRKEKKEVPSNDDKIKELLNLMKGEIDTPEYQELLELIKTLKMPSCLSNKDEQLRSGSSDMGIVSNLSDVDPEGTEMMDNVPMDLSQTRNNGSVHEDTRNYPSLSQLKDVENSPGIGEYEIQRGQNDSFRNLDPNRPLSPTLQNALSEYEGDILTSDDETLEQDVEMNPESSCRGTNGVLTCNIQKKNTCNNSFDHEDDGKLQGYTNECKLNYAEAKKEPSQKTTKPEIKTMKIPFTEKCYSSEEVTQFLKHPKEEEETFDNVMAMNRRPDREICSSECDTDVEITLKASGLQKSKPVIRTVEKALKADSPETRLHGLDTIICVDLSASMSNKVLEQIQATICCFLDIVEDIAIDVGLEENLGLVTFSKETQICVQLTNDYGKIRGAIENLKPSGTSPLHTALSLCRLELERNGHATCIHEHCIAPRIILFTDGRPTRDLQMDDSDSEYAPKDQQTLDDISSFVQQMGSEGIQLFTVGTGRQTNKDFLERLAHLGGGQYHELDNITMLAKYFRDQFIVGKVIHEHRESGWKEDYKAELQRILNTNTFRLDNEDIERIEEFLLQSEELFDSEYPGLPKLGSRVQTKDGRCGTVVRHRKQNWIKIHFDENDEIMYFHFIPNANNNGIQIIKPPRRQETRSTAYVGLLIYKYDRFNKIKGWGYLYDRTESGYLKVKWEDGSKDIVKANDLYKNECYRSFDSMYVKET</sequence>
<dbReference type="SUPFAM" id="SSF53300">
    <property type="entry name" value="vWA-like"/>
    <property type="match status" value="1"/>
</dbReference>
<dbReference type="EnsemblMetazoa" id="G10878.2">
    <property type="protein sequence ID" value="G10878.2:cds"/>
    <property type="gene ID" value="G10878"/>
</dbReference>
<evidence type="ECO:0000313" key="2">
    <source>
        <dbReference type="EnsemblMetazoa" id="G10878.2:cds"/>
    </source>
</evidence>
<dbReference type="EnsemblMetazoa" id="G10878.1">
    <property type="protein sequence ID" value="G10878.1:cds"/>
    <property type="gene ID" value="G10878"/>
</dbReference>
<reference evidence="2" key="1">
    <citation type="submission" date="2022-08" db="UniProtKB">
        <authorList>
            <consortium name="EnsemblMetazoa"/>
        </authorList>
    </citation>
    <scope>IDENTIFICATION</scope>
    <source>
        <strain evidence="2">05x7-T-G4-1.051#20</strain>
    </source>
</reference>
<dbReference type="OrthoDB" id="6153315at2759"/>
<proteinExistence type="predicted"/>
<organism evidence="2 3">
    <name type="scientific">Magallana gigas</name>
    <name type="common">Pacific oyster</name>
    <name type="synonym">Crassostrea gigas</name>
    <dbReference type="NCBI Taxonomy" id="29159"/>
    <lineage>
        <taxon>Eukaryota</taxon>
        <taxon>Metazoa</taxon>
        <taxon>Spiralia</taxon>
        <taxon>Lophotrochozoa</taxon>
        <taxon>Mollusca</taxon>
        <taxon>Bivalvia</taxon>
        <taxon>Autobranchia</taxon>
        <taxon>Pteriomorphia</taxon>
        <taxon>Ostreida</taxon>
        <taxon>Ostreoidea</taxon>
        <taxon>Ostreidae</taxon>
        <taxon>Magallana</taxon>
    </lineage>
</organism>
<accession>A0A8W8HST0</accession>
<evidence type="ECO:0000259" key="1">
    <source>
        <dbReference type="PROSITE" id="PS50234"/>
    </source>
</evidence>
<dbReference type="InterPro" id="IPR002035">
    <property type="entry name" value="VWF_A"/>
</dbReference>
<evidence type="ECO:0000313" key="3">
    <source>
        <dbReference type="Proteomes" id="UP000005408"/>
    </source>
</evidence>
<dbReference type="AlphaFoldDB" id="A0A8W8HST0"/>
<dbReference type="OMA" id="AVCEWIN"/>
<keyword evidence="3" id="KW-1185">Reference proteome</keyword>
<dbReference type="InterPro" id="IPR036465">
    <property type="entry name" value="vWFA_dom_sf"/>
</dbReference>
<protein>
    <recommendedName>
        <fullName evidence="1">VWFA domain-containing protein</fullName>
    </recommendedName>
</protein>